<proteinExistence type="predicted"/>
<dbReference type="Gene3D" id="3.30.420.10">
    <property type="entry name" value="Ribonuclease H-like superfamily/Ribonuclease H"/>
    <property type="match status" value="1"/>
</dbReference>
<feature type="domain" description="RNase H type-1" evidence="1">
    <location>
        <begin position="19"/>
        <end position="94"/>
    </location>
</feature>
<dbReference type="InterPro" id="IPR012337">
    <property type="entry name" value="RNaseH-like_sf"/>
</dbReference>
<keyword evidence="3" id="KW-1185">Reference proteome</keyword>
<name>A0A1Q3BN11_CEPFO</name>
<gene>
    <name evidence="2" type="ORF">CFOL_v3_12594</name>
</gene>
<dbReference type="EMBL" id="BDDD01000686">
    <property type="protein sequence ID" value="GAV69093.1"/>
    <property type="molecule type" value="Genomic_DNA"/>
</dbReference>
<dbReference type="PANTHER" id="PTHR47723:SF24">
    <property type="entry name" value="RNASE H TYPE-1 DOMAIN-CONTAINING PROTEIN"/>
    <property type="match status" value="1"/>
</dbReference>
<dbReference type="OrthoDB" id="1485052at2759"/>
<dbReference type="InParanoid" id="A0A1Q3BN11"/>
<dbReference type="InterPro" id="IPR053151">
    <property type="entry name" value="RNase_H-like"/>
</dbReference>
<accession>A0A1Q3BN11</accession>
<dbReference type="GO" id="GO:0004523">
    <property type="term" value="F:RNA-DNA hybrid ribonuclease activity"/>
    <property type="evidence" value="ECO:0007669"/>
    <property type="project" value="InterPro"/>
</dbReference>
<dbReference type="InterPro" id="IPR036397">
    <property type="entry name" value="RNaseH_sf"/>
</dbReference>
<dbReference type="Pfam" id="PF13456">
    <property type="entry name" value="RVT_3"/>
    <property type="match status" value="1"/>
</dbReference>
<protein>
    <recommendedName>
        <fullName evidence="1">RNase H type-1 domain-containing protein</fullName>
    </recommendedName>
</protein>
<dbReference type="InterPro" id="IPR002156">
    <property type="entry name" value="RNaseH_domain"/>
</dbReference>
<comment type="caution">
    <text evidence="2">The sequence shown here is derived from an EMBL/GenBank/DDBJ whole genome shotgun (WGS) entry which is preliminary data.</text>
</comment>
<organism evidence="2 3">
    <name type="scientific">Cephalotus follicularis</name>
    <name type="common">Albany pitcher plant</name>
    <dbReference type="NCBI Taxonomy" id="3775"/>
    <lineage>
        <taxon>Eukaryota</taxon>
        <taxon>Viridiplantae</taxon>
        <taxon>Streptophyta</taxon>
        <taxon>Embryophyta</taxon>
        <taxon>Tracheophyta</taxon>
        <taxon>Spermatophyta</taxon>
        <taxon>Magnoliopsida</taxon>
        <taxon>eudicotyledons</taxon>
        <taxon>Gunneridae</taxon>
        <taxon>Pentapetalae</taxon>
        <taxon>rosids</taxon>
        <taxon>fabids</taxon>
        <taxon>Oxalidales</taxon>
        <taxon>Cephalotaceae</taxon>
        <taxon>Cephalotus</taxon>
    </lineage>
</organism>
<dbReference type="GO" id="GO:0003676">
    <property type="term" value="F:nucleic acid binding"/>
    <property type="evidence" value="ECO:0007669"/>
    <property type="project" value="InterPro"/>
</dbReference>
<dbReference type="PANTHER" id="PTHR47723">
    <property type="entry name" value="OS05G0353850 PROTEIN"/>
    <property type="match status" value="1"/>
</dbReference>
<dbReference type="SUPFAM" id="SSF53098">
    <property type="entry name" value="Ribonuclease H-like"/>
    <property type="match status" value="1"/>
</dbReference>
<evidence type="ECO:0000313" key="3">
    <source>
        <dbReference type="Proteomes" id="UP000187406"/>
    </source>
</evidence>
<dbReference type="Proteomes" id="UP000187406">
    <property type="component" value="Unassembled WGS sequence"/>
</dbReference>
<reference evidence="3" key="1">
    <citation type="submission" date="2016-04" db="EMBL/GenBank/DDBJ databases">
        <title>Cephalotus genome sequencing.</title>
        <authorList>
            <person name="Fukushima K."/>
            <person name="Hasebe M."/>
            <person name="Fang X."/>
        </authorList>
    </citation>
    <scope>NUCLEOTIDE SEQUENCE [LARGE SCALE GENOMIC DNA]</scope>
    <source>
        <strain evidence="3">cv. St1</strain>
    </source>
</reference>
<evidence type="ECO:0000313" key="2">
    <source>
        <dbReference type="EMBL" id="GAV69093.1"/>
    </source>
</evidence>
<feature type="non-terminal residue" evidence="2">
    <location>
        <position position="1"/>
    </location>
</feature>
<sequence length="105" mass="11919">RDEVWIKWYPPLPNFIKINTDGSSIEGWGARGGVLCNHEGLKIIAFANYYGVASNMEAEGNSLKDDLMLTHQHYYYTFQVKSDCKLIVDTIVGNIKARPGRRLDI</sequence>
<dbReference type="AlphaFoldDB" id="A0A1Q3BN11"/>
<evidence type="ECO:0000259" key="1">
    <source>
        <dbReference type="Pfam" id="PF13456"/>
    </source>
</evidence>